<evidence type="ECO:0000256" key="1">
    <source>
        <dbReference type="SAM" id="MobiDB-lite"/>
    </source>
</evidence>
<keyword evidence="4" id="KW-1185">Reference proteome</keyword>
<dbReference type="AlphaFoldDB" id="A0A8K0W7J3"/>
<dbReference type="OrthoDB" id="5147171at2759"/>
<dbReference type="InterPro" id="IPR022692">
    <property type="entry name" value="Gemini_AL1_REP_central"/>
</dbReference>
<dbReference type="GO" id="GO:0016888">
    <property type="term" value="F:DNA endonuclease activity, producing 5'-phosphomonoesters"/>
    <property type="evidence" value="ECO:0007669"/>
    <property type="project" value="InterPro"/>
</dbReference>
<dbReference type="Proteomes" id="UP000813427">
    <property type="component" value="Unassembled WGS sequence"/>
</dbReference>
<feature type="region of interest" description="Disordered" evidence="1">
    <location>
        <begin position="1"/>
        <end position="39"/>
    </location>
</feature>
<gene>
    <name evidence="3" type="ORF">BKA59DRAFT_481510</name>
</gene>
<reference evidence="3" key="1">
    <citation type="journal article" date="2021" name="Nat. Commun.">
        <title>Genetic determinants of endophytism in the Arabidopsis root mycobiome.</title>
        <authorList>
            <person name="Mesny F."/>
            <person name="Miyauchi S."/>
            <person name="Thiergart T."/>
            <person name="Pickel B."/>
            <person name="Atanasova L."/>
            <person name="Karlsson M."/>
            <person name="Huettel B."/>
            <person name="Barry K.W."/>
            <person name="Haridas S."/>
            <person name="Chen C."/>
            <person name="Bauer D."/>
            <person name="Andreopoulos W."/>
            <person name="Pangilinan J."/>
            <person name="LaButti K."/>
            <person name="Riley R."/>
            <person name="Lipzen A."/>
            <person name="Clum A."/>
            <person name="Drula E."/>
            <person name="Henrissat B."/>
            <person name="Kohler A."/>
            <person name="Grigoriev I.V."/>
            <person name="Martin F.M."/>
            <person name="Hacquard S."/>
        </authorList>
    </citation>
    <scope>NUCLEOTIDE SEQUENCE</scope>
    <source>
        <strain evidence="3">MPI-SDFR-AT-0068</strain>
    </source>
</reference>
<protein>
    <recommendedName>
        <fullName evidence="2">Geminivirus AL1 replication-associated protein central domain-containing protein</fullName>
    </recommendedName>
</protein>
<accession>A0A8K0W7J3</accession>
<proteinExistence type="predicted"/>
<sequence>MNDHEMDHKADCSNTGYETPGVRSDVESEAESPKGSGQHGFHGRALFITYTQSRVDDPEEFRSCFCASVKAHIGPKNREDPEGLQVYGVMELHSDGKPRYRVLMLTKHSVQWRNACEKVRVWIARDEESVVDTDAIHIKTKCKGERMEKFIKDTQASFVKDLSAGAILFGTRIESATSSKKDDYWSKAVSGTADPDEAERAIMTNDPKRYVLGHIGVKRLSDKMRMGLPTQAHEPNFAPRRYKMTALMKRWYNANFGRRKGVQYTSLVLEGPPGCGKTEWALSFGKAARCYGGWNVNELKKPGFTHVVLSDMVLKGFRHARQFLDCQAEATYKGEQRVRLRVPVIWTCNSDNSPLRVPALKKYIEDNGATVVKIRPGRKLF</sequence>
<evidence type="ECO:0000313" key="3">
    <source>
        <dbReference type="EMBL" id="KAH7238158.1"/>
    </source>
</evidence>
<evidence type="ECO:0000313" key="4">
    <source>
        <dbReference type="Proteomes" id="UP000813427"/>
    </source>
</evidence>
<feature type="compositionally biased region" description="Basic and acidic residues" evidence="1">
    <location>
        <begin position="1"/>
        <end position="11"/>
    </location>
</feature>
<dbReference type="EMBL" id="JAGPXF010000006">
    <property type="protein sequence ID" value="KAH7238158.1"/>
    <property type="molecule type" value="Genomic_DNA"/>
</dbReference>
<evidence type="ECO:0000259" key="2">
    <source>
        <dbReference type="Pfam" id="PF08283"/>
    </source>
</evidence>
<name>A0A8K0W7J3_9HYPO</name>
<dbReference type="InterPro" id="IPR027417">
    <property type="entry name" value="P-loop_NTPase"/>
</dbReference>
<dbReference type="SUPFAM" id="SSF52540">
    <property type="entry name" value="P-loop containing nucleoside triphosphate hydrolases"/>
    <property type="match status" value="1"/>
</dbReference>
<comment type="caution">
    <text evidence="3">The sequence shown here is derived from an EMBL/GenBank/DDBJ whole genome shotgun (WGS) entry which is preliminary data.</text>
</comment>
<organism evidence="3 4">
    <name type="scientific">Fusarium tricinctum</name>
    <dbReference type="NCBI Taxonomy" id="61284"/>
    <lineage>
        <taxon>Eukaryota</taxon>
        <taxon>Fungi</taxon>
        <taxon>Dikarya</taxon>
        <taxon>Ascomycota</taxon>
        <taxon>Pezizomycotina</taxon>
        <taxon>Sordariomycetes</taxon>
        <taxon>Hypocreomycetidae</taxon>
        <taxon>Hypocreales</taxon>
        <taxon>Nectriaceae</taxon>
        <taxon>Fusarium</taxon>
        <taxon>Fusarium tricinctum species complex</taxon>
    </lineage>
</organism>
<feature type="domain" description="Geminivirus AL1 replication-associated protein central" evidence="2">
    <location>
        <begin position="179"/>
        <end position="280"/>
    </location>
</feature>
<dbReference type="Pfam" id="PF08283">
    <property type="entry name" value="Gemini_AL1_M"/>
    <property type="match status" value="1"/>
</dbReference>